<dbReference type="PROSITE" id="PS50076">
    <property type="entry name" value="DNAJ_2"/>
    <property type="match status" value="1"/>
</dbReference>
<evidence type="ECO:0000256" key="2">
    <source>
        <dbReference type="SAM" id="Phobius"/>
    </source>
</evidence>
<dbReference type="SUPFAM" id="SSF46565">
    <property type="entry name" value="Chaperone J-domain"/>
    <property type="match status" value="1"/>
</dbReference>
<comment type="caution">
    <text evidence="4">The sequence shown here is derived from an EMBL/GenBank/DDBJ whole genome shotgun (WGS) entry which is preliminary data.</text>
</comment>
<dbReference type="EMBL" id="AHZU02000356">
    <property type="protein sequence ID" value="KFG45412.1"/>
    <property type="molecule type" value="Genomic_DNA"/>
</dbReference>
<dbReference type="SMART" id="SM00271">
    <property type="entry name" value="DnaJ"/>
    <property type="match status" value="1"/>
</dbReference>
<sequence>MEDLIFHMFFVVPLTRWVTSPERSWNKRSNRNGIFLAVLALFCIGVIQSGRDGENYFETLNVPPNASPKVVAGAYRKLSLQYHPDKNPHPDAKEIFEKIREAQEVLGNEKRRNSYCRFGDYSKDGDVDEDQFYDILFVAVLQFLVPFLFAYLYTYGDDSVQSRKIFGCYAAMNFSLELLLRFDESALEILSFLPAVGTLLPFEKVRILHTWMPIVLNGLLLLGSELADVEDDLLDETSRRVLDSNIDALSCMEKFLHAAEMYILKAGKLEIESKWVKADAAADSHPTEEESHLISAFRSLRAAGSGSTVSSVPSVSSGEKTGEEKSAEKEREIRARLAALGYTETRHYVKPWRLNPAVVSEESPDLWAAVMKEEVKNWPEDLTMDDLAKREGCTERGWDPHHEAIAKLLDEADEEDEKTGRGISVGTIIFFASLFLRWYTGGS</sequence>
<feature type="compositionally biased region" description="Low complexity" evidence="1">
    <location>
        <begin position="305"/>
        <end position="318"/>
    </location>
</feature>
<keyword evidence="2" id="KW-1133">Transmembrane helix</keyword>
<feature type="domain" description="J" evidence="3">
    <location>
        <begin position="55"/>
        <end position="119"/>
    </location>
</feature>
<dbReference type="PANTHER" id="PTHR43096:SF10">
    <property type="entry name" value="CHAPERONE PROTEIN DNAJ A6, CHLOROPLASTIC"/>
    <property type="match status" value="1"/>
</dbReference>
<dbReference type="AlphaFoldDB" id="A0A086KLZ4"/>
<organism evidence="4 5">
    <name type="scientific">Toxoplasma gondii GAB2-2007-GAL-DOM2</name>
    <dbReference type="NCBI Taxonomy" id="1130820"/>
    <lineage>
        <taxon>Eukaryota</taxon>
        <taxon>Sar</taxon>
        <taxon>Alveolata</taxon>
        <taxon>Apicomplexa</taxon>
        <taxon>Conoidasida</taxon>
        <taxon>Coccidia</taxon>
        <taxon>Eucoccidiorida</taxon>
        <taxon>Eimeriorina</taxon>
        <taxon>Sarcocystidae</taxon>
        <taxon>Toxoplasma</taxon>
    </lineage>
</organism>
<dbReference type="VEuPathDB" id="ToxoDB:TGDOM2_226068"/>
<protein>
    <submittedName>
        <fullName evidence="4">DnaJ domain-containing protein</fullName>
    </submittedName>
</protein>
<dbReference type="PRINTS" id="PR00625">
    <property type="entry name" value="JDOMAIN"/>
</dbReference>
<dbReference type="Gene3D" id="1.10.287.110">
    <property type="entry name" value="DnaJ domain"/>
    <property type="match status" value="1"/>
</dbReference>
<dbReference type="GO" id="GO:0042026">
    <property type="term" value="P:protein refolding"/>
    <property type="evidence" value="ECO:0007669"/>
    <property type="project" value="TreeGrafter"/>
</dbReference>
<dbReference type="InterPro" id="IPR036869">
    <property type="entry name" value="J_dom_sf"/>
</dbReference>
<keyword evidence="2" id="KW-0472">Membrane</keyword>
<keyword evidence="2" id="KW-0812">Transmembrane</keyword>
<feature type="region of interest" description="Disordered" evidence="1">
    <location>
        <begin position="305"/>
        <end position="330"/>
    </location>
</feature>
<dbReference type="InterPro" id="IPR001623">
    <property type="entry name" value="DnaJ_domain"/>
</dbReference>
<dbReference type="Proteomes" id="UP000028837">
    <property type="component" value="Unassembled WGS sequence"/>
</dbReference>
<feature type="transmembrane region" description="Helical" evidence="2">
    <location>
        <begin position="33"/>
        <end position="50"/>
    </location>
</feature>
<feature type="transmembrane region" description="Helical" evidence="2">
    <location>
        <begin position="135"/>
        <end position="154"/>
    </location>
</feature>
<dbReference type="OrthoDB" id="10250354at2759"/>
<evidence type="ECO:0000313" key="5">
    <source>
        <dbReference type="Proteomes" id="UP000028837"/>
    </source>
</evidence>
<feature type="compositionally biased region" description="Basic and acidic residues" evidence="1">
    <location>
        <begin position="320"/>
        <end position="330"/>
    </location>
</feature>
<dbReference type="GO" id="GO:0051082">
    <property type="term" value="F:unfolded protein binding"/>
    <property type="evidence" value="ECO:0007669"/>
    <property type="project" value="TreeGrafter"/>
</dbReference>
<accession>A0A086KLZ4</accession>
<evidence type="ECO:0000313" key="4">
    <source>
        <dbReference type="EMBL" id="KFG45412.1"/>
    </source>
</evidence>
<proteinExistence type="predicted"/>
<feature type="transmembrane region" description="Helical" evidence="2">
    <location>
        <begin position="422"/>
        <end position="440"/>
    </location>
</feature>
<dbReference type="GO" id="GO:0005737">
    <property type="term" value="C:cytoplasm"/>
    <property type="evidence" value="ECO:0007669"/>
    <property type="project" value="TreeGrafter"/>
</dbReference>
<dbReference type="CDD" id="cd06257">
    <property type="entry name" value="DnaJ"/>
    <property type="match status" value="1"/>
</dbReference>
<dbReference type="Pfam" id="PF00226">
    <property type="entry name" value="DnaJ"/>
    <property type="match status" value="1"/>
</dbReference>
<evidence type="ECO:0000259" key="3">
    <source>
        <dbReference type="PROSITE" id="PS50076"/>
    </source>
</evidence>
<dbReference type="PANTHER" id="PTHR43096">
    <property type="entry name" value="DNAJ HOMOLOG 1, MITOCHONDRIAL-RELATED"/>
    <property type="match status" value="1"/>
</dbReference>
<gene>
    <name evidence="4" type="ORF">TGDOM2_226068</name>
</gene>
<name>A0A086KLZ4_TOXGO</name>
<evidence type="ECO:0000256" key="1">
    <source>
        <dbReference type="SAM" id="MobiDB-lite"/>
    </source>
</evidence>
<reference evidence="4 5" key="1">
    <citation type="submission" date="2014-02" db="EMBL/GenBank/DDBJ databases">
        <authorList>
            <person name="Sibley D."/>
            <person name="Venepally P."/>
            <person name="Karamycheva S."/>
            <person name="Hadjithomas M."/>
            <person name="Khan A."/>
            <person name="Brunk B."/>
            <person name="Roos D."/>
            <person name="Caler E."/>
            <person name="Lorenzi H."/>
        </authorList>
    </citation>
    <scope>NUCLEOTIDE SEQUENCE [LARGE SCALE GENOMIC DNA]</scope>
    <source>
        <strain evidence="4 5">GAB2-2007-GAL-DOM2</strain>
    </source>
</reference>